<name>A0ABD3LZY2_9STRA</name>
<keyword evidence="2" id="KW-0812">Transmembrane</keyword>
<keyword evidence="4" id="KW-1185">Reference proteome</keyword>
<feature type="compositionally biased region" description="Low complexity" evidence="1">
    <location>
        <begin position="90"/>
        <end position="105"/>
    </location>
</feature>
<keyword evidence="2" id="KW-0472">Membrane</keyword>
<dbReference type="AlphaFoldDB" id="A0ABD3LZY2"/>
<feature type="region of interest" description="Disordered" evidence="1">
    <location>
        <begin position="83"/>
        <end position="105"/>
    </location>
</feature>
<proteinExistence type="predicted"/>
<evidence type="ECO:0000256" key="2">
    <source>
        <dbReference type="SAM" id="Phobius"/>
    </source>
</evidence>
<feature type="transmembrane region" description="Helical" evidence="2">
    <location>
        <begin position="33"/>
        <end position="52"/>
    </location>
</feature>
<reference evidence="3 4" key="1">
    <citation type="submission" date="2024-10" db="EMBL/GenBank/DDBJ databases">
        <title>Updated reference genomes for cyclostephanoid diatoms.</title>
        <authorList>
            <person name="Roberts W.R."/>
            <person name="Alverson A.J."/>
        </authorList>
    </citation>
    <scope>NUCLEOTIDE SEQUENCE [LARGE SCALE GENOMIC DNA]</scope>
    <source>
        <strain evidence="3 4">AJA232-27</strain>
    </source>
</reference>
<dbReference type="Proteomes" id="UP001530293">
    <property type="component" value="Unassembled WGS sequence"/>
</dbReference>
<gene>
    <name evidence="3" type="ORF">ACHAWU_008469</name>
</gene>
<accession>A0ABD3LZY2</accession>
<dbReference type="EMBL" id="JALLBG020000268">
    <property type="protein sequence ID" value="KAL3757308.1"/>
    <property type="molecule type" value="Genomic_DNA"/>
</dbReference>
<keyword evidence="2" id="KW-1133">Transmembrane helix</keyword>
<organism evidence="3 4">
    <name type="scientific">Discostella pseudostelligera</name>
    <dbReference type="NCBI Taxonomy" id="259834"/>
    <lineage>
        <taxon>Eukaryota</taxon>
        <taxon>Sar</taxon>
        <taxon>Stramenopiles</taxon>
        <taxon>Ochrophyta</taxon>
        <taxon>Bacillariophyta</taxon>
        <taxon>Coscinodiscophyceae</taxon>
        <taxon>Thalassiosirophycidae</taxon>
        <taxon>Stephanodiscales</taxon>
        <taxon>Stephanodiscaceae</taxon>
        <taxon>Discostella</taxon>
    </lineage>
</organism>
<evidence type="ECO:0000256" key="1">
    <source>
        <dbReference type="SAM" id="MobiDB-lite"/>
    </source>
</evidence>
<evidence type="ECO:0000313" key="3">
    <source>
        <dbReference type="EMBL" id="KAL3757308.1"/>
    </source>
</evidence>
<evidence type="ECO:0000313" key="4">
    <source>
        <dbReference type="Proteomes" id="UP001530293"/>
    </source>
</evidence>
<protein>
    <submittedName>
        <fullName evidence="3">Uncharacterized protein</fullName>
    </submittedName>
</protein>
<sequence length="136" mass="14563">MSPVGYGAVNVHDEFDEKNTYYLNETRCNWNRFFRAVVPVVIALVIMGGFAYGMSHGFTHLYGPPKATDEGGNTKQDISWVPIGNDVEDSSTTSDSDATNAAGSSAECSMNSKCASLGLTGMCCPTKKGVLLECCM</sequence>
<comment type="caution">
    <text evidence="3">The sequence shown here is derived from an EMBL/GenBank/DDBJ whole genome shotgun (WGS) entry which is preliminary data.</text>
</comment>